<dbReference type="GO" id="GO:0016491">
    <property type="term" value="F:oxidoreductase activity"/>
    <property type="evidence" value="ECO:0007669"/>
    <property type="project" value="InterPro"/>
</dbReference>
<dbReference type="AlphaFoldDB" id="N1MC06"/>
<accession>N1MC06</accession>
<evidence type="ECO:0000313" key="4">
    <source>
        <dbReference type="Proteomes" id="UP000325466"/>
    </source>
</evidence>
<feature type="domain" description="Nitrite/Sulfite reductase ferredoxin-like" evidence="1">
    <location>
        <begin position="13"/>
        <end position="46"/>
    </location>
</feature>
<keyword evidence="4" id="KW-1185">Reference proteome</keyword>
<sequence length="276" mass="28479">MPHAHDPAVADLVEVPLPGGRLTAAQLQVLAELAHEHAGGTLVLTAGGLGMRGDRTELTARLTGHGFDLPGEHRHRLLVSPLSGRIGGHVDVWETLAGVQDRLDGTVPDREIVVGIDDGTGDIAALAPEVGALALPDGRWALLLDGTDSGVRLPPGDVVEALVAAAQRPRRAGVAATLAALGLEPSEPAAPHPPAPARPVGWLDQPDGAVTLGGGLPGAVLPARMAEFLAAVDRPLVVTPWPVLLLCDLDEWAAEQVVRVLAPMGLIFDADSPALR</sequence>
<dbReference type="InterPro" id="IPR036136">
    <property type="entry name" value="Nit/Sulf_reduc_fer-like_dom_sf"/>
</dbReference>
<accession>A0A5M3YI57</accession>
<dbReference type="SUPFAM" id="SSF55124">
    <property type="entry name" value="Nitrite/Sulfite reductase N-terminal domain-like"/>
    <property type="match status" value="2"/>
</dbReference>
<protein>
    <submittedName>
        <fullName evidence="2">Cobalamin biosynthesis protein CobG</fullName>
    </submittedName>
    <submittedName>
        <fullName evidence="3">Precorrin-3B synthase</fullName>
    </submittedName>
</protein>
<evidence type="ECO:0000313" key="5">
    <source>
        <dbReference type="Proteomes" id="UP001163947"/>
    </source>
</evidence>
<dbReference type="GeneID" id="83621777"/>
<name>N1MC06_9NOCA</name>
<evidence type="ECO:0000313" key="3">
    <source>
        <dbReference type="EMBL" id="UYF91863.1"/>
    </source>
</evidence>
<reference evidence="2" key="2">
    <citation type="submission" date="2019-10" db="EMBL/GenBank/DDBJ databases">
        <title>Draft genome sequence of Rhodococcus aetherivorans JCM 14343.</title>
        <authorList>
            <person name="Inoue D."/>
            <person name="Nakazawa M."/>
            <person name="Yamamoto N."/>
            <person name="Sei K."/>
            <person name="Ike M."/>
        </authorList>
    </citation>
    <scope>NUCLEOTIDE SEQUENCE</scope>
    <source>
        <strain evidence="2">JCM 14343</strain>
    </source>
</reference>
<dbReference type="RefSeq" id="WP_006945762.1">
    <property type="nucleotide sequence ID" value="NZ_BAAAYP010000011.1"/>
</dbReference>
<proteinExistence type="predicted"/>
<dbReference type="Proteomes" id="UP001163947">
    <property type="component" value="Chromosome"/>
</dbReference>
<dbReference type="EMBL" id="BLAH01000135">
    <property type="protein sequence ID" value="GES39856.1"/>
    <property type="molecule type" value="Genomic_DNA"/>
</dbReference>
<dbReference type="EMBL" id="CP106982">
    <property type="protein sequence ID" value="UYF91863.1"/>
    <property type="molecule type" value="Genomic_DNA"/>
</dbReference>
<organism evidence="3 5">
    <name type="scientific">Rhodococcus aetherivorans</name>
    <dbReference type="NCBI Taxonomy" id="191292"/>
    <lineage>
        <taxon>Bacteria</taxon>
        <taxon>Bacillati</taxon>
        <taxon>Actinomycetota</taxon>
        <taxon>Actinomycetes</taxon>
        <taxon>Mycobacteriales</taxon>
        <taxon>Nocardiaceae</taxon>
        <taxon>Rhodococcus</taxon>
    </lineage>
</organism>
<gene>
    <name evidence="3" type="ORF">OCS65_15130</name>
    <name evidence="2" type="ORF">RAJCM14343_5134</name>
</gene>
<reference evidence="2 4" key="1">
    <citation type="journal article" date="2018" name="Biodegradation">
        <title>1,4-Dioxane degradation characteristics of Rhodococcus aetherivorans JCM 14343.</title>
        <authorList>
            <person name="Inoue D."/>
            <person name="Tsunoda T."/>
            <person name="Yamamoto N."/>
            <person name="Ike M."/>
            <person name="Sei K."/>
        </authorList>
    </citation>
    <scope>NUCLEOTIDE SEQUENCE [LARGE SCALE GENOMIC DNA]</scope>
    <source>
        <strain evidence="2 4">JCM 14343</strain>
    </source>
</reference>
<evidence type="ECO:0000313" key="2">
    <source>
        <dbReference type="EMBL" id="GES39856.1"/>
    </source>
</evidence>
<dbReference type="InterPro" id="IPR005117">
    <property type="entry name" value="NiRdtase/SiRdtase_haem-b_fer"/>
</dbReference>
<reference evidence="3" key="3">
    <citation type="submission" date="2022-09" db="EMBL/GenBank/DDBJ databases">
        <title>The genome sequence of Rhodococcus aetherivorans N1.</title>
        <authorList>
            <person name="Jiang W."/>
        </authorList>
    </citation>
    <scope>NUCLEOTIDE SEQUENCE</scope>
    <source>
        <strain evidence="3">N1</strain>
    </source>
</reference>
<dbReference type="Proteomes" id="UP000325466">
    <property type="component" value="Unassembled WGS sequence"/>
</dbReference>
<dbReference type="Pfam" id="PF03460">
    <property type="entry name" value="NIR_SIR_ferr"/>
    <property type="match status" value="1"/>
</dbReference>
<evidence type="ECO:0000259" key="1">
    <source>
        <dbReference type="Pfam" id="PF03460"/>
    </source>
</evidence>